<dbReference type="InterPro" id="IPR050181">
    <property type="entry name" value="Cold_shock_domain"/>
</dbReference>
<accession>A0A239H0L8</accession>
<dbReference type="InterPro" id="IPR002059">
    <property type="entry name" value="CSP_DNA-bd"/>
</dbReference>
<dbReference type="PROSITE" id="PS51857">
    <property type="entry name" value="CSD_2"/>
    <property type="match status" value="1"/>
</dbReference>
<dbReference type="PROSITE" id="PS00352">
    <property type="entry name" value="CSD_1"/>
    <property type="match status" value="1"/>
</dbReference>
<dbReference type="InterPro" id="IPR019844">
    <property type="entry name" value="CSD_CS"/>
</dbReference>
<evidence type="ECO:0000259" key="4">
    <source>
        <dbReference type="PROSITE" id="PS51857"/>
    </source>
</evidence>
<reference evidence="5 6" key="1">
    <citation type="submission" date="2017-06" db="EMBL/GenBank/DDBJ databases">
        <authorList>
            <person name="Kim H.J."/>
            <person name="Triplett B.A."/>
        </authorList>
    </citation>
    <scope>NUCLEOTIDE SEQUENCE [LARGE SCALE GENOMIC DNA]</scope>
    <source>
        <strain evidence="5 6">DSM 19307</strain>
    </source>
</reference>
<dbReference type="AlphaFoldDB" id="A0A239H0L8"/>
<evidence type="ECO:0000256" key="2">
    <source>
        <dbReference type="ARBA" id="ARBA00022490"/>
    </source>
</evidence>
<evidence type="ECO:0000256" key="3">
    <source>
        <dbReference type="RuleBase" id="RU000408"/>
    </source>
</evidence>
<dbReference type="PANTHER" id="PTHR11544">
    <property type="entry name" value="COLD SHOCK DOMAIN CONTAINING PROTEINS"/>
    <property type="match status" value="1"/>
</dbReference>
<dbReference type="Pfam" id="PF00313">
    <property type="entry name" value="CSD"/>
    <property type="match status" value="1"/>
</dbReference>
<gene>
    <name evidence="5" type="ORF">SAMN05421640_1080</name>
</gene>
<dbReference type="PRINTS" id="PR00050">
    <property type="entry name" value="COLDSHOCK"/>
</dbReference>
<dbReference type="PIRSF" id="PIRSF002599">
    <property type="entry name" value="Cold_shock_A"/>
    <property type="match status" value="1"/>
</dbReference>
<keyword evidence="2" id="KW-0963">Cytoplasm</keyword>
<organism evidence="5 6">
    <name type="scientific">Ekhidna lutea</name>
    <dbReference type="NCBI Taxonomy" id="447679"/>
    <lineage>
        <taxon>Bacteria</taxon>
        <taxon>Pseudomonadati</taxon>
        <taxon>Bacteroidota</taxon>
        <taxon>Cytophagia</taxon>
        <taxon>Cytophagales</taxon>
        <taxon>Reichenbachiellaceae</taxon>
        <taxon>Ekhidna</taxon>
    </lineage>
</organism>
<protein>
    <submittedName>
        <fullName evidence="5">Cold shock protein (Beta-ribbon, CspA family)</fullName>
    </submittedName>
</protein>
<dbReference type="GO" id="GO:0005829">
    <property type="term" value="C:cytosol"/>
    <property type="evidence" value="ECO:0007669"/>
    <property type="project" value="UniProtKB-ARBA"/>
</dbReference>
<dbReference type="InterPro" id="IPR012340">
    <property type="entry name" value="NA-bd_OB-fold"/>
</dbReference>
<keyword evidence="6" id="KW-1185">Reference proteome</keyword>
<name>A0A239H0L8_EKHLU</name>
<dbReference type="Proteomes" id="UP000198393">
    <property type="component" value="Unassembled WGS sequence"/>
</dbReference>
<dbReference type="SUPFAM" id="SSF50249">
    <property type="entry name" value="Nucleic acid-binding proteins"/>
    <property type="match status" value="1"/>
</dbReference>
<sequence>MQEGKVKFFNSEKGFGFITPSNNGKDIFVHTSGLIHEIMENDMVAFEVEEGKKGLNAVNVERID</sequence>
<dbReference type="GO" id="GO:0003676">
    <property type="term" value="F:nucleic acid binding"/>
    <property type="evidence" value="ECO:0007669"/>
    <property type="project" value="InterPro"/>
</dbReference>
<proteinExistence type="predicted"/>
<dbReference type="EMBL" id="FZPD01000002">
    <property type="protein sequence ID" value="SNS74598.1"/>
    <property type="molecule type" value="Genomic_DNA"/>
</dbReference>
<dbReference type="RefSeq" id="WP_089355841.1">
    <property type="nucleotide sequence ID" value="NZ_FZPD01000002.1"/>
</dbReference>
<dbReference type="InterPro" id="IPR012156">
    <property type="entry name" value="Cold_shock_CspA"/>
</dbReference>
<dbReference type="SMART" id="SM00357">
    <property type="entry name" value="CSP"/>
    <property type="match status" value="1"/>
</dbReference>
<feature type="domain" description="CSD" evidence="4">
    <location>
        <begin position="1"/>
        <end position="62"/>
    </location>
</feature>
<evidence type="ECO:0000256" key="1">
    <source>
        <dbReference type="ARBA" id="ARBA00004496"/>
    </source>
</evidence>
<dbReference type="CDD" id="cd04458">
    <property type="entry name" value="CSP_CDS"/>
    <property type="match status" value="1"/>
</dbReference>
<evidence type="ECO:0000313" key="6">
    <source>
        <dbReference type="Proteomes" id="UP000198393"/>
    </source>
</evidence>
<dbReference type="Gene3D" id="2.40.50.140">
    <property type="entry name" value="Nucleic acid-binding proteins"/>
    <property type="match status" value="1"/>
</dbReference>
<comment type="subcellular location">
    <subcellularLocation>
        <location evidence="1 3">Cytoplasm</location>
    </subcellularLocation>
</comment>
<dbReference type="InterPro" id="IPR011129">
    <property type="entry name" value="CSD"/>
</dbReference>
<dbReference type="OrthoDB" id="9805039at2"/>
<evidence type="ECO:0000313" key="5">
    <source>
        <dbReference type="EMBL" id="SNS74598.1"/>
    </source>
</evidence>